<dbReference type="Proteomes" id="UP000318821">
    <property type="component" value="Unassembled WGS sequence"/>
</dbReference>
<dbReference type="AlphaFoldDB" id="A0A504XKW9"/>
<name>A0A504XKW9_LEIDO</name>
<sequence length="359" mass="38732">MADADHFLPVDGLRDDYDSTAPPLLLFYTPATPRANATTNLYGSSSASSLCQPYVALVVWLSKLLAPLCSRVRGVADCRFSCFFIALHLARHTLLSMPDASSTAVVAAPPSKERLGSSGGVLLPLAVAGAGLLCLWKAFQICSVPVHPRCVTVVYDTRRKTVLCTSADCEMRRGSLPRVSHFNASLYFGSALMYWSRTRLLVPPSSFFGVFTLPRSVLEEPGEPVNCAVEEVAVRDGSVNMMVTVFYTIPFDQVERYLAAVGPEPPNEVIGKAVAYVARVRCAEQSAGILLSKTRREAFMGPYKDHLTSKLMSEAAVLVRDVAVESVVLLEGASNGASALPALFHPHPAVAFSFIDSSR</sequence>
<comment type="caution">
    <text evidence="1">The sequence shown here is derived from an EMBL/GenBank/DDBJ whole genome shotgun (WGS) entry which is preliminary data.</text>
</comment>
<proteinExistence type="predicted"/>
<protein>
    <submittedName>
        <fullName evidence="1">Uncharacterized protein</fullName>
    </submittedName>
</protein>
<dbReference type="VEuPathDB" id="TriTrypDB:LdCL_010005800"/>
<dbReference type="VEuPathDB" id="TriTrypDB:LDHU3_01.0100"/>
<dbReference type="EMBL" id="RHLD01000060">
    <property type="protein sequence ID" value="TPP49163.1"/>
    <property type="molecule type" value="Genomic_DNA"/>
</dbReference>
<evidence type="ECO:0000313" key="1">
    <source>
        <dbReference type="EMBL" id="TPP49163.1"/>
    </source>
</evidence>
<evidence type="ECO:0000313" key="2">
    <source>
        <dbReference type="Proteomes" id="UP000318821"/>
    </source>
</evidence>
<gene>
    <name evidence="1" type="ORF">CGC20_4225</name>
</gene>
<dbReference type="VEuPathDB" id="TriTrypDB:LdBPK_010080.1"/>
<accession>A0A504XKW9</accession>
<reference evidence="2" key="1">
    <citation type="submission" date="2019-02" db="EMBL/GenBank/DDBJ databases">
        <title>FDA dAtabase for Regulatory Grade micrObial Sequences (FDA-ARGOS): Supporting development and validation of Infectious Disease Dx tests.</title>
        <authorList>
            <person name="Duncan R."/>
            <person name="Fisher C."/>
            <person name="Tallon L."/>
            <person name="Sadzewicz L."/>
            <person name="Sengamalay N."/>
            <person name="Ott S."/>
            <person name="Godinez A."/>
            <person name="Nagaraj S."/>
            <person name="Vavikolanu K."/>
            <person name="Vyas G."/>
            <person name="Nadendla S."/>
            <person name="Aluvathingal J."/>
            <person name="Sichtig H."/>
        </authorList>
    </citation>
    <scope>NUCLEOTIDE SEQUENCE [LARGE SCALE GENOMIC DNA]</scope>
    <source>
        <strain evidence="2">FDAARGOS_360</strain>
    </source>
</reference>
<organism evidence="1 2">
    <name type="scientific">Leishmania donovani</name>
    <dbReference type="NCBI Taxonomy" id="5661"/>
    <lineage>
        <taxon>Eukaryota</taxon>
        <taxon>Discoba</taxon>
        <taxon>Euglenozoa</taxon>
        <taxon>Kinetoplastea</taxon>
        <taxon>Metakinetoplastina</taxon>
        <taxon>Trypanosomatida</taxon>
        <taxon>Trypanosomatidae</taxon>
        <taxon>Leishmaniinae</taxon>
        <taxon>Leishmania</taxon>
    </lineage>
</organism>